<gene>
    <name evidence="1" type="ORF">CK203_026727</name>
</gene>
<proteinExistence type="predicted"/>
<sequence>MWCKTRGVDWEFDIQFSGPTNRSVCRGFSSYLFGKPEREGKDGTKRVPEAIQDGAQGYELLEGEMRDTFSKCQQGAWLLSTYNYMGTWQETSAMLHHLHDQISPFLHFQVSAVQILGATAFCAMYHL</sequence>
<evidence type="ECO:0000313" key="2">
    <source>
        <dbReference type="Proteomes" id="UP000288805"/>
    </source>
</evidence>
<reference evidence="1 2" key="1">
    <citation type="journal article" date="2018" name="PLoS Genet.">
        <title>Population sequencing reveals clonal diversity and ancestral inbreeding in the grapevine cultivar Chardonnay.</title>
        <authorList>
            <person name="Roach M.J."/>
            <person name="Johnson D.L."/>
            <person name="Bohlmann J."/>
            <person name="van Vuuren H.J."/>
            <person name="Jones S.J."/>
            <person name="Pretorius I.S."/>
            <person name="Schmidt S.A."/>
            <person name="Borneman A.R."/>
        </authorList>
    </citation>
    <scope>NUCLEOTIDE SEQUENCE [LARGE SCALE GENOMIC DNA]</scope>
    <source>
        <strain evidence="2">cv. Chardonnay</strain>
        <tissue evidence="1">Leaf</tissue>
    </source>
</reference>
<evidence type="ECO:0000313" key="1">
    <source>
        <dbReference type="EMBL" id="RVX00238.1"/>
    </source>
</evidence>
<organism evidence="1 2">
    <name type="scientific">Vitis vinifera</name>
    <name type="common">Grape</name>
    <dbReference type="NCBI Taxonomy" id="29760"/>
    <lineage>
        <taxon>Eukaryota</taxon>
        <taxon>Viridiplantae</taxon>
        <taxon>Streptophyta</taxon>
        <taxon>Embryophyta</taxon>
        <taxon>Tracheophyta</taxon>
        <taxon>Spermatophyta</taxon>
        <taxon>Magnoliopsida</taxon>
        <taxon>eudicotyledons</taxon>
        <taxon>Gunneridae</taxon>
        <taxon>Pentapetalae</taxon>
        <taxon>rosids</taxon>
        <taxon>Vitales</taxon>
        <taxon>Vitaceae</taxon>
        <taxon>Viteae</taxon>
        <taxon>Vitis</taxon>
    </lineage>
</organism>
<accession>A0A438IU13</accession>
<dbReference type="EMBL" id="QGNW01000083">
    <property type="protein sequence ID" value="RVX00238.1"/>
    <property type="molecule type" value="Genomic_DNA"/>
</dbReference>
<dbReference type="Proteomes" id="UP000288805">
    <property type="component" value="Unassembled WGS sequence"/>
</dbReference>
<protein>
    <submittedName>
        <fullName evidence="1">Uncharacterized protein</fullName>
    </submittedName>
</protein>
<dbReference type="AlphaFoldDB" id="A0A438IU13"/>
<comment type="caution">
    <text evidence="1">The sequence shown here is derived from an EMBL/GenBank/DDBJ whole genome shotgun (WGS) entry which is preliminary data.</text>
</comment>
<name>A0A438IU13_VITVI</name>